<dbReference type="OrthoDB" id="272310at2759"/>
<comment type="caution">
    <text evidence="2">The sequence shown here is derived from an EMBL/GenBank/DDBJ whole genome shotgun (WGS) entry which is preliminary data.</text>
</comment>
<reference evidence="2 3" key="1">
    <citation type="journal article" date="2015" name="PLoS Pathog.">
        <title>Leptomonas seymouri: Adaptations to the Dixenous Life Cycle Analyzed by Genome Sequencing, Transcriptome Profiling and Co-infection with Leishmania donovani.</title>
        <authorList>
            <person name="Kraeva N."/>
            <person name="Butenko A."/>
            <person name="Hlavacova J."/>
            <person name="Kostygov A."/>
            <person name="Myskova J."/>
            <person name="Grybchuk D."/>
            <person name="Lestinova T."/>
            <person name="Votypka J."/>
            <person name="Volf P."/>
            <person name="Opperdoes F."/>
            <person name="Flegontov P."/>
            <person name="Lukes J."/>
            <person name="Yurchenko V."/>
        </authorList>
    </citation>
    <scope>NUCLEOTIDE SEQUENCE [LARGE SCALE GENOMIC DNA]</scope>
    <source>
        <strain evidence="2 3">ATCC 30220</strain>
    </source>
</reference>
<name>A0A0N1PAQ5_LEPSE</name>
<evidence type="ECO:0000313" key="3">
    <source>
        <dbReference type="Proteomes" id="UP000038009"/>
    </source>
</evidence>
<accession>A0A0N1PAQ5</accession>
<proteinExistence type="predicted"/>
<evidence type="ECO:0000256" key="1">
    <source>
        <dbReference type="SAM" id="MobiDB-lite"/>
    </source>
</evidence>
<dbReference type="VEuPathDB" id="TriTrypDB:Lsey_0307_0010"/>
<feature type="compositionally biased region" description="Pro residues" evidence="1">
    <location>
        <begin position="29"/>
        <end position="44"/>
    </location>
</feature>
<feature type="region of interest" description="Disordered" evidence="1">
    <location>
        <begin position="212"/>
        <end position="231"/>
    </location>
</feature>
<feature type="region of interest" description="Disordered" evidence="1">
    <location>
        <begin position="1"/>
        <end position="66"/>
    </location>
</feature>
<dbReference type="EMBL" id="LJSK01000307">
    <property type="protein sequence ID" value="KPI83933.1"/>
    <property type="molecule type" value="Genomic_DNA"/>
</dbReference>
<feature type="compositionally biased region" description="Polar residues" evidence="1">
    <location>
        <begin position="49"/>
        <end position="63"/>
    </location>
</feature>
<protein>
    <submittedName>
        <fullName evidence="2">Uncharacterized protein</fullName>
    </submittedName>
</protein>
<dbReference type="Proteomes" id="UP000038009">
    <property type="component" value="Unassembled WGS sequence"/>
</dbReference>
<feature type="compositionally biased region" description="Polar residues" evidence="1">
    <location>
        <begin position="17"/>
        <end position="27"/>
    </location>
</feature>
<dbReference type="AlphaFoldDB" id="A0A0N1PAQ5"/>
<organism evidence="2 3">
    <name type="scientific">Leptomonas seymouri</name>
    <dbReference type="NCBI Taxonomy" id="5684"/>
    <lineage>
        <taxon>Eukaryota</taxon>
        <taxon>Discoba</taxon>
        <taxon>Euglenozoa</taxon>
        <taxon>Kinetoplastea</taxon>
        <taxon>Metakinetoplastina</taxon>
        <taxon>Trypanosomatida</taxon>
        <taxon>Trypanosomatidae</taxon>
        <taxon>Leishmaniinae</taxon>
        <taxon>Leptomonas</taxon>
    </lineage>
</organism>
<keyword evidence="3" id="KW-1185">Reference proteome</keyword>
<dbReference type="OMA" id="PESMPSQ"/>
<sequence>MLPTSPTARGVKPLAQSDLSIAASTATAGPPPHPSAHQPTPPSPMAASISVSTPTAAAPSTPNKDAEAVSMDPEALWAALDLPAPESMPSQHTARRVILLGRPLSGKRTVCRRLCFAAKAQYAASEDGNEDRSDNTADNGRQPLYLPSPNDDEDAGLLPSQGLGGWNMPGAFSTVGALQERTAAGAHNHNAPLSHGSGVCFEYVTQRVPTSIARSGEEGKDASSAARRAGGDGTIRRTTEFFCCDSAGALAMALPSIEDVKTAVVLMMVDVSDVATIQQQLDFCYTTLGSYVTTLLRNQAPTNDEVRRLQLAAAQQEHWFAEEQKLRATRINLASSVSTSKEGKNDTPFKDPMANIVKVNNTPFRIPSSAGTVCTMRSIIVCTKAEGLERASRAVGILDGGGGGSDNDTLFARLGISAELAATLRRSRLSLMSLISQMIRLYAIDRRAAVASLSQRVNMTTAGANGEYAGSALVNPFYKGFWSYISYVLYASKDANCCPPSDVLRVCSARMHPHGLLPCGLDAPGLLNHFITSDPNQFADLLSGVNDEVAGSAIRTTAESVHTPDGIFMLHQRYIQLAQVDVSATCVQGDGAPANGEEAGMVWDTL</sequence>
<feature type="region of interest" description="Disordered" evidence="1">
    <location>
        <begin position="122"/>
        <end position="162"/>
    </location>
</feature>
<gene>
    <name evidence="2" type="ORF">ABL78_7013</name>
</gene>
<evidence type="ECO:0000313" key="2">
    <source>
        <dbReference type="EMBL" id="KPI83933.1"/>
    </source>
</evidence>